<feature type="transmembrane region" description="Helical" evidence="1">
    <location>
        <begin position="18"/>
        <end position="44"/>
    </location>
</feature>
<name>A0ABS2U578_9ACTN</name>
<keyword evidence="1" id="KW-1133">Transmembrane helix</keyword>
<proteinExistence type="predicted"/>
<gene>
    <name evidence="2" type="ORF">ITX44_38310</name>
</gene>
<keyword evidence="1" id="KW-0472">Membrane</keyword>
<sequence>MLLIDGCSGGLTPARAALWAGVAAVLLLVLWPVRVTAGPGWLAVRGLLRTRRVRTDALAGAWRVGNVSAALVLKDVYGGRVELAPEILLTNPLVWHLVDAGARRSRERGTLRTGGALLDRIGRLIDAQAGMILRTSGLR</sequence>
<evidence type="ECO:0000313" key="3">
    <source>
        <dbReference type="Proteomes" id="UP000749040"/>
    </source>
</evidence>
<keyword evidence="3" id="KW-1185">Reference proteome</keyword>
<dbReference type="EMBL" id="JADKYB010000034">
    <property type="protein sequence ID" value="MBM9510316.1"/>
    <property type="molecule type" value="Genomic_DNA"/>
</dbReference>
<protein>
    <submittedName>
        <fullName evidence="2">Uncharacterized protein</fullName>
    </submittedName>
</protein>
<accession>A0ABS2U578</accession>
<evidence type="ECO:0000256" key="1">
    <source>
        <dbReference type="SAM" id="Phobius"/>
    </source>
</evidence>
<dbReference type="Proteomes" id="UP000749040">
    <property type="component" value="Unassembled WGS sequence"/>
</dbReference>
<organism evidence="2 3">
    <name type="scientific">Actinacidiphila acididurans</name>
    <dbReference type="NCBI Taxonomy" id="2784346"/>
    <lineage>
        <taxon>Bacteria</taxon>
        <taxon>Bacillati</taxon>
        <taxon>Actinomycetota</taxon>
        <taxon>Actinomycetes</taxon>
        <taxon>Kitasatosporales</taxon>
        <taxon>Streptomycetaceae</taxon>
        <taxon>Actinacidiphila</taxon>
    </lineage>
</organism>
<reference evidence="2 3" key="1">
    <citation type="submission" date="2021-01" db="EMBL/GenBank/DDBJ databases">
        <title>Streptomyces acididurans sp. nov., isolated from a peat swamp forest soil.</title>
        <authorList>
            <person name="Chantavorakit T."/>
            <person name="Duangmal K."/>
        </authorList>
    </citation>
    <scope>NUCLEOTIDE SEQUENCE [LARGE SCALE GENOMIC DNA]</scope>
    <source>
        <strain evidence="2 3">KK5PA1</strain>
    </source>
</reference>
<keyword evidence="1" id="KW-0812">Transmembrane</keyword>
<evidence type="ECO:0000313" key="2">
    <source>
        <dbReference type="EMBL" id="MBM9510316.1"/>
    </source>
</evidence>
<comment type="caution">
    <text evidence="2">The sequence shown here is derived from an EMBL/GenBank/DDBJ whole genome shotgun (WGS) entry which is preliminary data.</text>
</comment>